<sequence length="65" mass="7264">MKHYYVDVNGGVAIVKATSIEKAEEFSIPHFGAIHVRFVRLAAEEETDWYKAMGGVIHETDNVSV</sequence>
<accession>A0A0F9BTT9</accession>
<comment type="caution">
    <text evidence="1">The sequence shown here is derived from an EMBL/GenBank/DDBJ whole genome shotgun (WGS) entry which is preliminary data.</text>
</comment>
<dbReference type="EMBL" id="LAZR01047606">
    <property type="protein sequence ID" value="KKK93834.1"/>
    <property type="molecule type" value="Genomic_DNA"/>
</dbReference>
<evidence type="ECO:0000313" key="1">
    <source>
        <dbReference type="EMBL" id="KKK93834.1"/>
    </source>
</evidence>
<organism evidence="1">
    <name type="scientific">marine sediment metagenome</name>
    <dbReference type="NCBI Taxonomy" id="412755"/>
    <lineage>
        <taxon>unclassified sequences</taxon>
        <taxon>metagenomes</taxon>
        <taxon>ecological metagenomes</taxon>
    </lineage>
</organism>
<dbReference type="AlphaFoldDB" id="A0A0F9BTT9"/>
<proteinExistence type="predicted"/>
<gene>
    <name evidence="1" type="ORF">LCGC14_2688920</name>
</gene>
<reference evidence="1" key="1">
    <citation type="journal article" date="2015" name="Nature">
        <title>Complex archaea that bridge the gap between prokaryotes and eukaryotes.</title>
        <authorList>
            <person name="Spang A."/>
            <person name="Saw J.H."/>
            <person name="Jorgensen S.L."/>
            <person name="Zaremba-Niedzwiedzka K."/>
            <person name="Martijn J."/>
            <person name="Lind A.E."/>
            <person name="van Eijk R."/>
            <person name="Schleper C."/>
            <person name="Guy L."/>
            <person name="Ettema T.J."/>
        </authorList>
    </citation>
    <scope>NUCLEOTIDE SEQUENCE</scope>
</reference>
<protein>
    <submittedName>
        <fullName evidence="1">Uncharacterized protein</fullName>
    </submittedName>
</protein>
<name>A0A0F9BTT9_9ZZZZ</name>